<evidence type="ECO:0000256" key="2">
    <source>
        <dbReference type="ARBA" id="ARBA00022723"/>
    </source>
</evidence>
<dbReference type="GO" id="GO:0016491">
    <property type="term" value="F:oxidoreductase activity"/>
    <property type="evidence" value="ECO:0007669"/>
    <property type="project" value="UniProtKB-KW"/>
</dbReference>
<dbReference type="SUPFAM" id="SSF50022">
    <property type="entry name" value="ISP domain"/>
    <property type="match status" value="1"/>
</dbReference>
<keyword evidence="4" id="KW-0408">Iron</keyword>
<dbReference type="PRINTS" id="PR00090">
    <property type="entry name" value="RNGDIOXGNASE"/>
</dbReference>
<dbReference type="Proteomes" id="UP000616885">
    <property type="component" value="Unassembled WGS sequence"/>
</dbReference>
<organism evidence="7 8">
    <name type="scientific">Bionectria ochroleuca</name>
    <name type="common">Gliocladium roseum</name>
    <dbReference type="NCBI Taxonomy" id="29856"/>
    <lineage>
        <taxon>Eukaryota</taxon>
        <taxon>Fungi</taxon>
        <taxon>Dikarya</taxon>
        <taxon>Ascomycota</taxon>
        <taxon>Pezizomycotina</taxon>
        <taxon>Sordariomycetes</taxon>
        <taxon>Hypocreomycetidae</taxon>
        <taxon>Hypocreales</taxon>
        <taxon>Bionectriaceae</taxon>
        <taxon>Clonostachys</taxon>
    </lineage>
</organism>
<reference evidence="7" key="1">
    <citation type="submission" date="2020-10" db="EMBL/GenBank/DDBJ databases">
        <title>High-Quality Genome Resource of Clonostachys rosea strain S41 by Oxford Nanopore Long-Read Sequencing.</title>
        <authorList>
            <person name="Wang H."/>
        </authorList>
    </citation>
    <scope>NUCLEOTIDE SEQUENCE</scope>
    <source>
        <strain evidence="7">S41</strain>
    </source>
</reference>
<dbReference type="PANTHER" id="PTHR43756">
    <property type="entry name" value="CHOLINE MONOOXYGENASE, CHLOROPLASTIC"/>
    <property type="match status" value="1"/>
</dbReference>
<feature type="domain" description="Rieske" evidence="6">
    <location>
        <begin position="50"/>
        <end position="116"/>
    </location>
</feature>
<dbReference type="Gene3D" id="3.90.380.10">
    <property type="entry name" value="Naphthalene 1,2-dioxygenase Alpha Subunit, Chain A, domain 1"/>
    <property type="match status" value="1"/>
</dbReference>
<keyword evidence="5" id="KW-0411">Iron-sulfur</keyword>
<evidence type="ECO:0000256" key="4">
    <source>
        <dbReference type="ARBA" id="ARBA00023004"/>
    </source>
</evidence>
<evidence type="ECO:0000259" key="6">
    <source>
        <dbReference type="PROSITE" id="PS51296"/>
    </source>
</evidence>
<protein>
    <recommendedName>
        <fullName evidence="6">Rieske domain-containing protein</fullName>
    </recommendedName>
</protein>
<keyword evidence="3" id="KW-0560">Oxidoreductase</keyword>
<dbReference type="Pfam" id="PF00355">
    <property type="entry name" value="Rieske"/>
    <property type="match status" value="1"/>
</dbReference>
<dbReference type="InterPro" id="IPR017941">
    <property type="entry name" value="Rieske_2Fe-2S"/>
</dbReference>
<keyword evidence="2" id="KW-0479">Metal-binding</keyword>
<accession>A0A8H7K3E5</accession>
<gene>
    <name evidence="7" type="ORF">IM811_005300</name>
</gene>
<keyword evidence="1" id="KW-0001">2Fe-2S</keyword>
<sequence length="149" mass="17360">MFRFFGLTSSDASVLKPSPDRGLPASWYRSKELYELERRAIFSRKWILLTHVLRFNESGDYVSFTYADFNFFLVRDRDGNINAFHNVCRHRAYPIVQKDSGKASILSCKYHGWSYGFKGAWQRLLDSTRCRDSTSPSMVCSLSEYTLIK</sequence>
<dbReference type="PROSITE" id="PS51296">
    <property type="entry name" value="RIESKE"/>
    <property type="match status" value="1"/>
</dbReference>
<evidence type="ECO:0000256" key="5">
    <source>
        <dbReference type="ARBA" id="ARBA00023014"/>
    </source>
</evidence>
<dbReference type="GO" id="GO:0046872">
    <property type="term" value="F:metal ion binding"/>
    <property type="evidence" value="ECO:0007669"/>
    <property type="project" value="UniProtKB-KW"/>
</dbReference>
<evidence type="ECO:0000256" key="3">
    <source>
        <dbReference type="ARBA" id="ARBA00023002"/>
    </source>
</evidence>
<dbReference type="AlphaFoldDB" id="A0A8H7K3E5"/>
<dbReference type="Gene3D" id="2.102.10.10">
    <property type="entry name" value="Rieske [2Fe-2S] iron-sulphur domain"/>
    <property type="match status" value="1"/>
</dbReference>
<dbReference type="GO" id="GO:0051537">
    <property type="term" value="F:2 iron, 2 sulfur cluster binding"/>
    <property type="evidence" value="ECO:0007669"/>
    <property type="project" value="UniProtKB-KW"/>
</dbReference>
<name>A0A8H7K3E5_BIOOC</name>
<proteinExistence type="predicted"/>
<comment type="caution">
    <text evidence="7">The sequence shown here is derived from an EMBL/GenBank/DDBJ whole genome shotgun (WGS) entry which is preliminary data.</text>
</comment>
<dbReference type="CDD" id="cd03469">
    <property type="entry name" value="Rieske_RO_Alpha_N"/>
    <property type="match status" value="1"/>
</dbReference>
<evidence type="ECO:0000313" key="7">
    <source>
        <dbReference type="EMBL" id="KAF9744519.1"/>
    </source>
</evidence>
<dbReference type="PANTHER" id="PTHR43756:SF5">
    <property type="entry name" value="CHOLINE MONOOXYGENASE, CHLOROPLASTIC"/>
    <property type="match status" value="1"/>
</dbReference>
<dbReference type="InterPro" id="IPR036922">
    <property type="entry name" value="Rieske_2Fe-2S_sf"/>
</dbReference>
<evidence type="ECO:0000313" key="8">
    <source>
        <dbReference type="Proteomes" id="UP000616885"/>
    </source>
</evidence>
<evidence type="ECO:0000256" key="1">
    <source>
        <dbReference type="ARBA" id="ARBA00022714"/>
    </source>
</evidence>
<dbReference type="EMBL" id="JADCTT010000014">
    <property type="protein sequence ID" value="KAF9744519.1"/>
    <property type="molecule type" value="Genomic_DNA"/>
</dbReference>
<dbReference type="InterPro" id="IPR001663">
    <property type="entry name" value="Rng_hydr_dOase-A"/>
</dbReference>